<protein>
    <submittedName>
        <fullName evidence="2">Uncharacterized protein</fullName>
    </submittedName>
</protein>
<dbReference type="EMBL" id="CP163440">
    <property type="protein sequence ID" value="XDQ59407.1"/>
    <property type="molecule type" value="Genomic_DNA"/>
</dbReference>
<sequence length="115" mass="12804">MTDGEPVLIKLTRDQAFVLSDWLYEVLMQSDKLEAIVRDRAVWSGIYVISGTLETTLPDVFMPDYGPREALPELRSARHGHQPQGHGRGPHDPERDPHVVEALPGSTPSAPTRSH</sequence>
<evidence type="ECO:0000313" key="2">
    <source>
        <dbReference type="EMBL" id="XDQ59407.1"/>
    </source>
</evidence>
<accession>A0AB39RZM2</accession>
<proteinExistence type="predicted"/>
<name>A0AB39RZM2_9ACTN</name>
<organism evidence="2">
    <name type="scientific">Streptomyces sp. R35</name>
    <dbReference type="NCBI Taxonomy" id="3238630"/>
    <lineage>
        <taxon>Bacteria</taxon>
        <taxon>Bacillati</taxon>
        <taxon>Actinomycetota</taxon>
        <taxon>Actinomycetes</taxon>
        <taxon>Kitasatosporales</taxon>
        <taxon>Streptomycetaceae</taxon>
        <taxon>Streptomyces</taxon>
    </lineage>
</organism>
<feature type="region of interest" description="Disordered" evidence="1">
    <location>
        <begin position="68"/>
        <end position="115"/>
    </location>
</feature>
<feature type="compositionally biased region" description="Polar residues" evidence="1">
    <location>
        <begin position="106"/>
        <end position="115"/>
    </location>
</feature>
<evidence type="ECO:0000256" key="1">
    <source>
        <dbReference type="SAM" id="MobiDB-lite"/>
    </source>
</evidence>
<dbReference type="RefSeq" id="WP_369253827.1">
    <property type="nucleotide sequence ID" value="NZ_CP163440.1"/>
</dbReference>
<gene>
    <name evidence="2" type="ORF">AB5J50_00500</name>
</gene>
<feature type="compositionally biased region" description="Basic and acidic residues" evidence="1">
    <location>
        <begin position="89"/>
        <end position="99"/>
    </location>
</feature>
<reference evidence="2" key="1">
    <citation type="submission" date="2024-07" db="EMBL/GenBank/DDBJ databases">
        <authorList>
            <person name="Yu S.T."/>
        </authorList>
    </citation>
    <scope>NUCLEOTIDE SEQUENCE</scope>
    <source>
        <strain evidence="2">R35</strain>
    </source>
</reference>
<dbReference type="AlphaFoldDB" id="A0AB39RZM2"/>